<evidence type="ECO:0000256" key="2">
    <source>
        <dbReference type="SAM" id="MobiDB-lite"/>
    </source>
</evidence>
<feature type="domain" description="FAD dependent oxidoreductase" evidence="3">
    <location>
        <begin position="3"/>
        <end position="351"/>
    </location>
</feature>
<evidence type="ECO:0000313" key="5">
    <source>
        <dbReference type="Proteomes" id="UP000377595"/>
    </source>
</evidence>
<keyword evidence="1" id="KW-0560">Oxidoreductase</keyword>
<evidence type="ECO:0000259" key="3">
    <source>
        <dbReference type="Pfam" id="PF01266"/>
    </source>
</evidence>
<dbReference type="Pfam" id="PF01266">
    <property type="entry name" value="DAO"/>
    <property type="match status" value="1"/>
</dbReference>
<dbReference type="AlphaFoldDB" id="A0A5M3XWV1"/>
<dbReference type="PANTHER" id="PTHR13847">
    <property type="entry name" value="SARCOSINE DEHYDROGENASE-RELATED"/>
    <property type="match status" value="1"/>
</dbReference>
<dbReference type="Gene3D" id="3.30.9.10">
    <property type="entry name" value="D-Amino Acid Oxidase, subunit A, domain 2"/>
    <property type="match status" value="1"/>
</dbReference>
<comment type="caution">
    <text evidence="4">The sequence shown here is derived from an EMBL/GenBank/DDBJ whole genome shotgun (WGS) entry which is preliminary data.</text>
</comment>
<sequence length="414" mass="41848">MSDVVVIGAGVVGAACAFYAARAGLSVVVVDQGTVAGGTTGAGEGNVLVSDKEPGPELDLALLSSGLWAELAVAVGGFEYEPKGGLVVAETPEVLTALTGLAAKQESSGVRAAVVDPEEYEPHIARGLAGGVYYPQDAQVQPMLAAARLLRASGAQVRTGVRVTGLARSGDRVVGVRTDEGDLRAGAVVNAAGTWAGDVAALAGVNLPVLPRRGFILVTEPLPEPLIRHKVYTAAYVTNVASEDEGLETSAVVEGTPAGTVLIGASRERVGYDRNIAYPVLARLAEQAIALFPALAGRQAIRAYCGFRPYCPDHLPVIGPDPRAPGLYHATGHEGAGIGLAPATGLLISQLLTSGSSPSGQVSPSGRPGPSGSGSSGQARSSGGFGPSGGSNESGESGASPDLDLFPFRPERFA</sequence>
<dbReference type="InterPro" id="IPR006076">
    <property type="entry name" value="FAD-dep_OxRdtase"/>
</dbReference>
<dbReference type="Gene3D" id="3.50.50.60">
    <property type="entry name" value="FAD/NAD(P)-binding domain"/>
    <property type="match status" value="1"/>
</dbReference>
<dbReference type="OrthoDB" id="9806257at2"/>
<dbReference type="SUPFAM" id="SSF54373">
    <property type="entry name" value="FAD-linked reductases, C-terminal domain"/>
    <property type="match status" value="1"/>
</dbReference>
<dbReference type="RefSeq" id="WP_155349380.1">
    <property type="nucleotide sequence ID" value="NZ_BAAAHM010000026.1"/>
</dbReference>
<proteinExistence type="predicted"/>
<dbReference type="PANTHER" id="PTHR13847:SF287">
    <property type="entry name" value="FAD-DEPENDENT OXIDOREDUCTASE DOMAIN-CONTAINING PROTEIN 1"/>
    <property type="match status" value="1"/>
</dbReference>
<evidence type="ECO:0000256" key="1">
    <source>
        <dbReference type="ARBA" id="ARBA00023002"/>
    </source>
</evidence>
<keyword evidence="5" id="KW-1185">Reference proteome</keyword>
<dbReference type="Proteomes" id="UP000377595">
    <property type="component" value="Unassembled WGS sequence"/>
</dbReference>
<accession>A0A5M3XWV1</accession>
<dbReference type="PRINTS" id="PR00411">
    <property type="entry name" value="PNDRDTASEI"/>
</dbReference>
<dbReference type="GO" id="GO:0016491">
    <property type="term" value="F:oxidoreductase activity"/>
    <property type="evidence" value="ECO:0007669"/>
    <property type="project" value="UniProtKB-KW"/>
</dbReference>
<dbReference type="EMBL" id="BLAF01000053">
    <property type="protein sequence ID" value="GES24549.1"/>
    <property type="molecule type" value="Genomic_DNA"/>
</dbReference>
<organism evidence="4 5">
    <name type="scientific">Acrocarpospora pleiomorpha</name>
    <dbReference type="NCBI Taxonomy" id="90975"/>
    <lineage>
        <taxon>Bacteria</taxon>
        <taxon>Bacillati</taxon>
        <taxon>Actinomycetota</taxon>
        <taxon>Actinomycetes</taxon>
        <taxon>Streptosporangiales</taxon>
        <taxon>Streptosporangiaceae</taxon>
        <taxon>Acrocarpospora</taxon>
    </lineage>
</organism>
<gene>
    <name evidence="4" type="ORF">Aple_074480</name>
</gene>
<feature type="region of interest" description="Disordered" evidence="2">
    <location>
        <begin position="354"/>
        <end position="414"/>
    </location>
</feature>
<feature type="compositionally biased region" description="Low complexity" evidence="2">
    <location>
        <begin position="354"/>
        <end position="368"/>
    </location>
</feature>
<reference evidence="4 5" key="1">
    <citation type="submission" date="2019-10" db="EMBL/GenBank/DDBJ databases">
        <title>Whole genome shotgun sequence of Acrocarpospora pleiomorpha NBRC 16267.</title>
        <authorList>
            <person name="Ichikawa N."/>
            <person name="Kimura A."/>
            <person name="Kitahashi Y."/>
            <person name="Komaki H."/>
            <person name="Oguchi A."/>
        </authorList>
    </citation>
    <scope>NUCLEOTIDE SEQUENCE [LARGE SCALE GENOMIC DNA]</scope>
    <source>
        <strain evidence="4 5">NBRC 16267</strain>
    </source>
</reference>
<evidence type="ECO:0000313" key="4">
    <source>
        <dbReference type="EMBL" id="GES24549.1"/>
    </source>
</evidence>
<name>A0A5M3XWV1_9ACTN</name>
<dbReference type="SUPFAM" id="SSF51905">
    <property type="entry name" value="FAD/NAD(P)-binding domain"/>
    <property type="match status" value="1"/>
</dbReference>
<dbReference type="InterPro" id="IPR036188">
    <property type="entry name" value="FAD/NAD-bd_sf"/>
</dbReference>
<feature type="compositionally biased region" description="Low complexity" evidence="2">
    <location>
        <begin position="390"/>
        <end position="400"/>
    </location>
</feature>
<protein>
    <submittedName>
        <fullName evidence="4">Oxidoreductase</fullName>
    </submittedName>
</protein>
<dbReference type="GO" id="GO:0005737">
    <property type="term" value="C:cytoplasm"/>
    <property type="evidence" value="ECO:0007669"/>
    <property type="project" value="TreeGrafter"/>
</dbReference>